<name>A0A9I9E707_CUCME</name>
<proteinExistence type="predicted"/>
<evidence type="ECO:0000313" key="1">
    <source>
        <dbReference type="EnsemblPlants" id="MELO3C029677.2.1"/>
    </source>
</evidence>
<dbReference type="AlphaFoldDB" id="A0A9I9E707"/>
<reference evidence="1" key="1">
    <citation type="submission" date="2023-03" db="UniProtKB">
        <authorList>
            <consortium name="EnsemblPlants"/>
        </authorList>
    </citation>
    <scope>IDENTIFICATION</scope>
</reference>
<accession>A0A9I9E707</accession>
<dbReference type="EnsemblPlants" id="MELO3C029677.2.1">
    <property type="protein sequence ID" value="MELO3C029677.2.1"/>
    <property type="gene ID" value="MELO3C029677.2"/>
</dbReference>
<sequence length="75" mass="8759">MIKVATFIDEIFNPQEEFQLTYRLHWRSQDFGMEWLKATKWSEKKGAIAELTKLASTKKIASSDFSEVCRTSKKV</sequence>
<protein>
    <submittedName>
        <fullName evidence="1">Uncharacterized protein</fullName>
    </submittedName>
</protein>
<dbReference type="Gramene" id="MELO3C029677.2.1">
    <property type="protein sequence ID" value="MELO3C029677.2.1"/>
    <property type="gene ID" value="MELO3C029677.2"/>
</dbReference>
<organism evidence="1">
    <name type="scientific">Cucumis melo</name>
    <name type="common">Muskmelon</name>
    <dbReference type="NCBI Taxonomy" id="3656"/>
    <lineage>
        <taxon>Eukaryota</taxon>
        <taxon>Viridiplantae</taxon>
        <taxon>Streptophyta</taxon>
        <taxon>Embryophyta</taxon>
        <taxon>Tracheophyta</taxon>
        <taxon>Spermatophyta</taxon>
        <taxon>Magnoliopsida</taxon>
        <taxon>eudicotyledons</taxon>
        <taxon>Gunneridae</taxon>
        <taxon>Pentapetalae</taxon>
        <taxon>rosids</taxon>
        <taxon>fabids</taxon>
        <taxon>Cucurbitales</taxon>
        <taxon>Cucurbitaceae</taxon>
        <taxon>Benincaseae</taxon>
        <taxon>Cucumis</taxon>
    </lineage>
</organism>